<evidence type="ECO:0000256" key="3">
    <source>
        <dbReference type="SAM" id="SignalP"/>
    </source>
</evidence>
<name>A0ABX5XXG5_9BACT</name>
<dbReference type="Proteomes" id="UP000318081">
    <property type="component" value="Chromosome"/>
</dbReference>
<feature type="chain" id="PRO_5045265308" description="Transmembrane protein" evidence="3">
    <location>
        <begin position="22"/>
        <end position="594"/>
    </location>
</feature>
<dbReference type="EMBL" id="CP036432">
    <property type="protein sequence ID" value="QDV86714.1"/>
    <property type="molecule type" value="Genomic_DNA"/>
</dbReference>
<gene>
    <name evidence="4" type="ORF">TBK1r_57340</name>
</gene>
<evidence type="ECO:0000256" key="1">
    <source>
        <dbReference type="SAM" id="Coils"/>
    </source>
</evidence>
<feature type="region of interest" description="Disordered" evidence="2">
    <location>
        <begin position="521"/>
        <end position="594"/>
    </location>
</feature>
<sequence length="594" mass="63415">MNRTTLLIFFGCLLGAPIAAAVDITFVTPDGQPARGTKFYRTYQDPGMEEMGMDMMGGMMMGSGGGAEDEMYGMEMGMGDGMGMGGGGGMGMGMGMGPGGMPTAGFPSAPYVAFLDGKPLQPMTPPRGELLTAGDDGSIDLDKGMLVRHRGVSVHAVSALAVHESGFSFIPARTTFSPKVTLRRGGKLIVSPPSGIDASRYQVLTCWQNGFAYPSLEEYKRELNSSQALGKQLDADDWRFSPRFRWYQTAELGEVISVPPGEVRVTIVPRLANAPDPSDRGSAQWFEWLTARGPSTIVVVSGSSPDPITVEFPVLRSLVLRAPGRSDDTLPEWGDQSSPRYYLEPFHRQSFGDTPTLTTPPASAVTSRSTMAKFLNQRRDERAAYQKVRLPSSTDGRNIRFDLLRPGWYVIIRVGDDGLTTRGIPVIDWEQGDGVATAVLAEEKIKGVDGALELAVTKTGQAIFRSDRSAESAAEGSADTRRSDAEKLKLVQTLRRDIEATVARLAKHRKRLMELEATLRRKLLPPNPNQDPFGGPGVMEDPFGGPSGGADPFGGGDPFGEGGGTSSDDPFGGSPQTVEPSGGGASFGADPFGG</sequence>
<feature type="compositionally biased region" description="Gly residues" evidence="2">
    <location>
        <begin position="581"/>
        <end position="594"/>
    </location>
</feature>
<evidence type="ECO:0000256" key="2">
    <source>
        <dbReference type="SAM" id="MobiDB-lite"/>
    </source>
</evidence>
<accession>A0ABX5XXG5</accession>
<dbReference type="RefSeq" id="WP_419580455.1">
    <property type="nucleotide sequence ID" value="NZ_CP036432.1"/>
</dbReference>
<keyword evidence="5" id="KW-1185">Reference proteome</keyword>
<keyword evidence="1" id="KW-0175">Coiled coil</keyword>
<protein>
    <recommendedName>
        <fullName evidence="6">Transmembrane protein</fullName>
    </recommendedName>
</protein>
<organism evidence="4 5">
    <name type="scientific">Stieleria magnilauensis</name>
    <dbReference type="NCBI Taxonomy" id="2527963"/>
    <lineage>
        <taxon>Bacteria</taxon>
        <taxon>Pseudomonadati</taxon>
        <taxon>Planctomycetota</taxon>
        <taxon>Planctomycetia</taxon>
        <taxon>Pirellulales</taxon>
        <taxon>Pirellulaceae</taxon>
        <taxon>Stieleria</taxon>
    </lineage>
</organism>
<evidence type="ECO:0000313" key="5">
    <source>
        <dbReference type="Proteomes" id="UP000318081"/>
    </source>
</evidence>
<evidence type="ECO:0000313" key="4">
    <source>
        <dbReference type="EMBL" id="QDV86714.1"/>
    </source>
</evidence>
<feature type="signal peptide" evidence="3">
    <location>
        <begin position="1"/>
        <end position="21"/>
    </location>
</feature>
<feature type="coiled-coil region" evidence="1">
    <location>
        <begin position="491"/>
        <end position="518"/>
    </location>
</feature>
<evidence type="ECO:0008006" key="6">
    <source>
        <dbReference type="Google" id="ProtNLM"/>
    </source>
</evidence>
<proteinExistence type="predicted"/>
<reference evidence="4 5" key="1">
    <citation type="submission" date="2019-02" db="EMBL/GenBank/DDBJ databases">
        <title>Deep-cultivation of Planctomycetes and their phenomic and genomic characterization uncovers novel biology.</title>
        <authorList>
            <person name="Wiegand S."/>
            <person name="Jogler M."/>
            <person name="Boedeker C."/>
            <person name="Pinto D."/>
            <person name="Vollmers J."/>
            <person name="Rivas-Marin E."/>
            <person name="Kohn T."/>
            <person name="Peeters S.H."/>
            <person name="Heuer A."/>
            <person name="Rast P."/>
            <person name="Oberbeckmann S."/>
            <person name="Bunk B."/>
            <person name="Jeske O."/>
            <person name="Meyerdierks A."/>
            <person name="Storesund J.E."/>
            <person name="Kallscheuer N."/>
            <person name="Luecker S."/>
            <person name="Lage O.M."/>
            <person name="Pohl T."/>
            <person name="Merkel B.J."/>
            <person name="Hornburger P."/>
            <person name="Mueller R.-W."/>
            <person name="Bruemmer F."/>
            <person name="Labrenz M."/>
            <person name="Spormann A.M."/>
            <person name="Op den Camp H."/>
            <person name="Overmann J."/>
            <person name="Amann R."/>
            <person name="Jetten M.S.M."/>
            <person name="Mascher T."/>
            <person name="Medema M.H."/>
            <person name="Devos D.P."/>
            <person name="Kaster A.-K."/>
            <person name="Ovreas L."/>
            <person name="Rohde M."/>
            <person name="Galperin M.Y."/>
            <person name="Jogler C."/>
        </authorList>
    </citation>
    <scope>NUCLEOTIDE SEQUENCE [LARGE SCALE GENOMIC DNA]</scope>
    <source>
        <strain evidence="4 5">TBK1r</strain>
    </source>
</reference>
<feature type="compositionally biased region" description="Gly residues" evidence="2">
    <location>
        <begin position="545"/>
        <end position="565"/>
    </location>
</feature>
<keyword evidence="3" id="KW-0732">Signal</keyword>